<accession>A0A8H7W4J8</accession>
<dbReference type="EMBL" id="JAFJYH010000623">
    <property type="protein sequence ID" value="KAG4410669.1"/>
    <property type="molecule type" value="Genomic_DNA"/>
</dbReference>
<feature type="region of interest" description="Disordered" evidence="2">
    <location>
        <begin position="1"/>
        <end position="110"/>
    </location>
</feature>
<feature type="compositionally biased region" description="Pro residues" evidence="2">
    <location>
        <begin position="53"/>
        <end position="63"/>
    </location>
</feature>
<feature type="coiled-coil region" evidence="1">
    <location>
        <begin position="159"/>
        <end position="244"/>
    </location>
</feature>
<dbReference type="OrthoDB" id="5404651at2759"/>
<name>A0A8H7W4J8_9HELO</name>
<keyword evidence="4" id="KW-1185">Reference proteome</keyword>
<keyword evidence="1" id="KW-0175">Coiled coil</keyword>
<comment type="caution">
    <text evidence="3">The sequence shown here is derived from an EMBL/GenBank/DDBJ whole genome shotgun (WGS) entry which is preliminary data.</text>
</comment>
<feature type="compositionally biased region" description="Polar residues" evidence="2">
    <location>
        <begin position="310"/>
        <end position="320"/>
    </location>
</feature>
<feature type="compositionally biased region" description="Polar residues" evidence="2">
    <location>
        <begin position="336"/>
        <end position="365"/>
    </location>
</feature>
<sequence length="498" mass="55055">MASQSSYEEVATPAENPSTPQPIGADIPSKDDMPRGNSPTTSMMVADSASSITPPPSSQPPVRRPVSAPRTATPEPTVLSSPPPTITNGTRRDTAKKNLPARPTLDQIADASPEELKAMLLRVVAENEKLDMAVSEARMSAAHYKLQHNLLTIESEEALKRMEVEHDITRREVQVLQVNGRDTTTTDYTQKLKAHCKRVEEDNILHRRRLEKAKRLLETKEEEILDAKDEILRLQQRIRQNREHINVLRSPGGPLHVSTPKTTPATPHQYRGTPKYTPNTNRSIRYGPGPSQDNQEKFNALLLAGSVLSQENNSAPSTPTVARRPDPRTPNRHNRGVQSLSSFPTTPGSGRPVANNSGLLPSAQFSPHAEARVATTLSQHISQQSRERRRKSRDSTISVSDNEDAAHSGGNYREESEEIQESQASQSATEMLRADPRESFEVAASRTNTPIPADKHFHQAKLYAPVTKRKLDHDHNESVKKMRTEGVGLGIGFESGHL</sequence>
<feature type="region of interest" description="Disordered" evidence="2">
    <location>
        <begin position="310"/>
        <end position="433"/>
    </location>
</feature>
<feature type="compositionally biased region" description="Low complexity" evidence="2">
    <location>
        <begin position="421"/>
        <end position="430"/>
    </location>
</feature>
<evidence type="ECO:0000256" key="1">
    <source>
        <dbReference type="SAM" id="Coils"/>
    </source>
</evidence>
<proteinExistence type="predicted"/>
<evidence type="ECO:0000313" key="4">
    <source>
        <dbReference type="Proteomes" id="UP000664132"/>
    </source>
</evidence>
<organism evidence="3 4">
    <name type="scientific">Cadophora malorum</name>
    <dbReference type="NCBI Taxonomy" id="108018"/>
    <lineage>
        <taxon>Eukaryota</taxon>
        <taxon>Fungi</taxon>
        <taxon>Dikarya</taxon>
        <taxon>Ascomycota</taxon>
        <taxon>Pezizomycotina</taxon>
        <taxon>Leotiomycetes</taxon>
        <taxon>Helotiales</taxon>
        <taxon>Ploettnerulaceae</taxon>
        <taxon>Cadophora</taxon>
    </lineage>
</organism>
<dbReference type="Proteomes" id="UP000664132">
    <property type="component" value="Unassembled WGS sequence"/>
</dbReference>
<evidence type="ECO:0000256" key="2">
    <source>
        <dbReference type="SAM" id="MobiDB-lite"/>
    </source>
</evidence>
<protein>
    <submittedName>
        <fullName evidence="3">Uncharacterized protein</fullName>
    </submittedName>
</protein>
<reference evidence="3" key="1">
    <citation type="submission" date="2021-02" db="EMBL/GenBank/DDBJ databases">
        <title>Genome sequence Cadophora malorum strain M34.</title>
        <authorList>
            <person name="Stefanovic E."/>
            <person name="Vu D."/>
            <person name="Scully C."/>
            <person name="Dijksterhuis J."/>
            <person name="Roader J."/>
            <person name="Houbraken J."/>
        </authorList>
    </citation>
    <scope>NUCLEOTIDE SEQUENCE</scope>
    <source>
        <strain evidence="3">M34</strain>
    </source>
</reference>
<evidence type="ECO:0000313" key="3">
    <source>
        <dbReference type="EMBL" id="KAG4410669.1"/>
    </source>
</evidence>
<gene>
    <name evidence="3" type="ORF">IFR04_016196</name>
</gene>
<dbReference type="AlphaFoldDB" id="A0A8H7W4J8"/>
<feature type="region of interest" description="Disordered" evidence="2">
    <location>
        <begin position="248"/>
        <end position="295"/>
    </location>
</feature>